<protein>
    <submittedName>
        <fullName evidence="1">Uncharacterized protein</fullName>
    </submittedName>
</protein>
<reference evidence="1" key="2">
    <citation type="submission" date="2020-09" db="EMBL/GenBank/DDBJ databases">
        <authorList>
            <person name="Sun Q."/>
            <person name="Ohkuma M."/>
        </authorList>
    </citation>
    <scope>NUCLEOTIDE SEQUENCE</scope>
    <source>
        <strain evidence="1">JCM 4346</strain>
    </source>
</reference>
<gene>
    <name evidence="1" type="ORF">GCM10010251_28010</name>
</gene>
<name>A0A918C7B2_9ACTN</name>
<sequence length="70" mass="7451">MTHRGQIQGWPWRESQAVTGGAAVRFLLDRAAATDCAALGRNLALRPVEPRRVHALVAGGAAERPGAHAR</sequence>
<dbReference type="Proteomes" id="UP000658320">
    <property type="component" value="Unassembled WGS sequence"/>
</dbReference>
<organism evidence="1 2">
    <name type="scientific">Streptomyces aurantiogriseus</name>
    <dbReference type="NCBI Taxonomy" id="66870"/>
    <lineage>
        <taxon>Bacteria</taxon>
        <taxon>Bacillati</taxon>
        <taxon>Actinomycetota</taxon>
        <taxon>Actinomycetes</taxon>
        <taxon>Kitasatosporales</taxon>
        <taxon>Streptomycetaceae</taxon>
        <taxon>Streptomyces</taxon>
    </lineage>
</organism>
<accession>A0A918C7B2</accession>
<dbReference type="AlphaFoldDB" id="A0A918C7B2"/>
<dbReference type="RefSeq" id="WP_189935986.1">
    <property type="nucleotide sequence ID" value="NZ_BMSX01000005.1"/>
</dbReference>
<evidence type="ECO:0000313" key="2">
    <source>
        <dbReference type="Proteomes" id="UP000658320"/>
    </source>
</evidence>
<keyword evidence="2" id="KW-1185">Reference proteome</keyword>
<reference evidence="1" key="1">
    <citation type="journal article" date="2014" name="Int. J. Syst. Evol. Microbiol.">
        <title>Complete genome sequence of Corynebacterium casei LMG S-19264T (=DSM 44701T), isolated from a smear-ripened cheese.</title>
        <authorList>
            <consortium name="US DOE Joint Genome Institute (JGI-PGF)"/>
            <person name="Walter F."/>
            <person name="Albersmeier A."/>
            <person name="Kalinowski J."/>
            <person name="Ruckert C."/>
        </authorList>
    </citation>
    <scope>NUCLEOTIDE SEQUENCE</scope>
    <source>
        <strain evidence="1">JCM 4346</strain>
    </source>
</reference>
<dbReference type="EMBL" id="BMSX01000005">
    <property type="protein sequence ID" value="GGR10478.1"/>
    <property type="molecule type" value="Genomic_DNA"/>
</dbReference>
<evidence type="ECO:0000313" key="1">
    <source>
        <dbReference type="EMBL" id="GGR10478.1"/>
    </source>
</evidence>
<proteinExistence type="predicted"/>
<comment type="caution">
    <text evidence="1">The sequence shown here is derived from an EMBL/GenBank/DDBJ whole genome shotgun (WGS) entry which is preliminary data.</text>
</comment>